<feature type="signal peptide" evidence="2">
    <location>
        <begin position="1"/>
        <end position="34"/>
    </location>
</feature>
<evidence type="ECO:0000256" key="2">
    <source>
        <dbReference type="SAM" id="SignalP"/>
    </source>
</evidence>
<keyword evidence="2" id="KW-0732">Signal</keyword>
<keyword evidence="5" id="KW-1185">Reference proteome</keyword>
<gene>
    <name evidence="4" type="ORF">RM705_02355</name>
</gene>
<dbReference type="InterPro" id="IPR025507">
    <property type="entry name" value="DUF4394"/>
</dbReference>
<dbReference type="RefSeq" id="WP_311640997.1">
    <property type="nucleotide sequence ID" value="NZ_JAVRFA010000002.1"/>
</dbReference>
<dbReference type="Pfam" id="PF14339">
    <property type="entry name" value="DUF4394"/>
    <property type="match status" value="1"/>
</dbReference>
<evidence type="ECO:0000313" key="5">
    <source>
        <dbReference type="Proteomes" id="UP001183881"/>
    </source>
</evidence>
<dbReference type="Proteomes" id="UP001183881">
    <property type="component" value="Unassembled WGS sequence"/>
</dbReference>
<dbReference type="EMBL" id="JAVRFA010000002">
    <property type="protein sequence ID" value="MDT0393554.1"/>
    <property type="molecule type" value="Genomic_DNA"/>
</dbReference>
<feature type="region of interest" description="Disordered" evidence="1">
    <location>
        <begin position="149"/>
        <end position="175"/>
    </location>
</feature>
<sequence length="304" mass="31142">MSTGIRKKIAAAVTVACTAALVAVTAPGSSTAQAQVASLRAFAITSDGTRMATFTTDRPDILDWVRVVKGLGGDTALVGIDFRVQNGLMYGVGNQGGVYTIQTPPQTVDVVVTKVSQLTIPLYGTNFGVDFNPAANRLRVISDNGQNLRHNIDDKSAGASPAAGHTAEDSVLSTPGVENVSRGVTAAAYTNNDLNGETATTLFDLNTTTDQVVIQSPANNGTLAPTGKLGVDAGSNAGFDIYSDLVNGKTVSATGFAAVTPPNSTLTTFYTVDVLTGTATAVATDDPRFPLTIGDVAVALDTSP</sequence>
<evidence type="ECO:0000256" key="1">
    <source>
        <dbReference type="SAM" id="MobiDB-lite"/>
    </source>
</evidence>
<accession>A0ABU2PRB6</accession>
<proteinExistence type="predicted"/>
<protein>
    <submittedName>
        <fullName evidence="4">DUF4394 domain-containing protein</fullName>
    </submittedName>
</protein>
<evidence type="ECO:0000313" key="4">
    <source>
        <dbReference type="EMBL" id="MDT0393554.1"/>
    </source>
</evidence>
<reference evidence="5" key="1">
    <citation type="submission" date="2023-07" db="EMBL/GenBank/DDBJ databases">
        <title>30 novel species of actinomycetes from the DSMZ collection.</title>
        <authorList>
            <person name="Nouioui I."/>
        </authorList>
    </citation>
    <scope>NUCLEOTIDE SEQUENCE [LARGE SCALE GENOMIC DNA]</scope>
    <source>
        <strain evidence="5">DSM 41636</strain>
    </source>
</reference>
<organism evidence="4 5">
    <name type="scientific">Streptomyces edwardsiae</name>
    <dbReference type="NCBI Taxonomy" id="3075527"/>
    <lineage>
        <taxon>Bacteria</taxon>
        <taxon>Bacillati</taxon>
        <taxon>Actinomycetota</taxon>
        <taxon>Actinomycetes</taxon>
        <taxon>Kitasatosporales</taxon>
        <taxon>Streptomycetaceae</taxon>
        <taxon>Streptomyces</taxon>
    </lineage>
</organism>
<feature type="domain" description="DUF4394" evidence="3">
    <location>
        <begin position="51"/>
        <end position="284"/>
    </location>
</feature>
<evidence type="ECO:0000259" key="3">
    <source>
        <dbReference type="Pfam" id="PF14339"/>
    </source>
</evidence>
<feature type="chain" id="PRO_5047375792" evidence="2">
    <location>
        <begin position="35"/>
        <end position="304"/>
    </location>
</feature>
<comment type="caution">
    <text evidence="4">The sequence shown here is derived from an EMBL/GenBank/DDBJ whole genome shotgun (WGS) entry which is preliminary data.</text>
</comment>
<name>A0ABU2PRB6_9ACTN</name>